<dbReference type="AlphaFoldDB" id="A0A0R3TQM3"/>
<accession>A0A0R3TQM3</accession>
<evidence type="ECO:0000313" key="2">
    <source>
        <dbReference type="Proteomes" id="UP000278807"/>
    </source>
</evidence>
<dbReference type="EMBL" id="UZAE01012770">
    <property type="protein sequence ID" value="VDO06567.1"/>
    <property type="molecule type" value="Genomic_DNA"/>
</dbReference>
<proteinExistence type="predicted"/>
<sequence>MYDLVQDRLLLKIAGNFNNIQMAKFEIIASATKPNLKPVRVIEALQQVYRDSVPCKSVIYDWMIERFKVGRVQLDDDPQGWRSTAARGQDR</sequence>
<reference evidence="1 2" key="2">
    <citation type="submission" date="2018-11" db="EMBL/GenBank/DDBJ databases">
        <authorList>
            <consortium name="Pathogen Informatics"/>
        </authorList>
    </citation>
    <scope>NUCLEOTIDE SEQUENCE [LARGE SCALE GENOMIC DNA]</scope>
</reference>
<protein>
    <submittedName>
        <fullName evidence="3">H15 domain-containing protein</fullName>
    </submittedName>
</protein>
<organism evidence="3">
    <name type="scientific">Rodentolepis nana</name>
    <name type="common">Dwarf tapeworm</name>
    <name type="synonym">Hymenolepis nana</name>
    <dbReference type="NCBI Taxonomy" id="102285"/>
    <lineage>
        <taxon>Eukaryota</taxon>
        <taxon>Metazoa</taxon>
        <taxon>Spiralia</taxon>
        <taxon>Lophotrochozoa</taxon>
        <taxon>Platyhelminthes</taxon>
        <taxon>Cestoda</taxon>
        <taxon>Eucestoda</taxon>
        <taxon>Cyclophyllidea</taxon>
        <taxon>Hymenolepididae</taxon>
        <taxon>Rodentolepis</taxon>
    </lineage>
</organism>
<name>A0A0R3TQM3_RODNA</name>
<evidence type="ECO:0000313" key="3">
    <source>
        <dbReference type="WBParaSite" id="HNAJ_0000984801-mRNA-1"/>
    </source>
</evidence>
<dbReference type="Proteomes" id="UP000278807">
    <property type="component" value="Unassembled WGS sequence"/>
</dbReference>
<evidence type="ECO:0000313" key="1">
    <source>
        <dbReference type="EMBL" id="VDO06567.1"/>
    </source>
</evidence>
<dbReference type="WBParaSite" id="HNAJ_0000984801-mRNA-1">
    <property type="protein sequence ID" value="HNAJ_0000984801-mRNA-1"/>
    <property type="gene ID" value="HNAJ_0000984801"/>
</dbReference>
<gene>
    <name evidence="1" type="ORF">HNAJ_LOCUS9843</name>
</gene>
<keyword evidence="2" id="KW-1185">Reference proteome</keyword>
<reference evidence="3" key="1">
    <citation type="submission" date="2017-02" db="UniProtKB">
        <authorList>
            <consortium name="WormBaseParasite"/>
        </authorList>
    </citation>
    <scope>IDENTIFICATION</scope>
</reference>